<dbReference type="Gene3D" id="1.10.760.10">
    <property type="entry name" value="Cytochrome c-like domain"/>
    <property type="match status" value="1"/>
</dbReference>
<keyword evidence="4 11" id="KW-0813">Transport</keyword>
<dbReference type="InterPro" id="IPR023655">
    <property type="entry name" value="Cyt_C6"/>
</dbReference>
<keyword evidence="10 11" id="KW-0793">Thylakoid</keyword>
<dbReference type="InterPro" id="IPR036909">
    <property type="entry name" value="Cyt_c-like_dom_sf"/>
</dbReference>
<reference evidence="13" key="1">
    <citation type="journal article" date="2019" name="Mol. Phylogenet. Evol.">
        <title>Morphological evolution and classification of the red algal order Ceramiales inferred using plastid phylogenomics.</title>
        <authorList>
            <person name="Diaz-Tapia P."/>
            <person name="Pasella M.M."/>
            <person name="Verbruggen H."/>
            <person name="Maggs C.A."/>
        </authorList>
    </citation>
    <scope>NUCLEOTIDE SEQUENCE</scope>
    <source>
        <strain evidence="13">PD2926</strain>
    </source>
</reference>
<dbReference type="GO" id="GO:0005506">
    <property type="term" value="F:iron ion binding"/>
    <property type="evidence" value="ECO:0007669"/>
    <property type="project" value="InterPro"/>
</dbReference>
<accession>A0A4D6WM71</accession>
<dbReference type="SUPFAM" id="SSF46626">
    <property type="entry name" value="Cytochrome c"/>
    <property type="match status" value="1"/>
</dbReference>
<comment type="PTM">
    <text evidence="11">Binds 1 heme c group per subunit.</text>
</comment>
<dbReference type="PRINTS" id="PR00605">
    <property type="entry name" value="CYTCHROMECIC"/>
</dbReference>
<evidence type="ECO:0000256" key="7">
    <source>
        <dbReference type="ARBA" id="ARBA00022723"/>
    </source>
</evidence>
<dbReference type="PANTHER" id="PTHR34688:SF2">
    <property type="entry name" value="CYTOCHROME C6, CHLOROPLASTIC"/>
    <property type="match status" value="1"/>
</dbReference>
<protein>
    <recommendedName>
        <fullName evidence="11">Cytochrome c6</fullName>
    </recommendedName>
    <alternativeName>
        <fullName evidence="11">Cytochrome c-553</fullName>
    </alternativeName>
    <alternativeName>
        <fullName evidence="11">Cytochrome c553</fullName>
    </alternativeName>
    <alternativeName>
        <fullName evidence="11">Soluble cytochrome f</fullName>
    </alternativeName>
</protein>
<reference evidence="13" key="2">
    <citation type="submission" date="2019-04" db="EMBL/GenBank/DDBJ databases">
        <authorList>
            <person name="Pasella M."/>
        </authorList>
    </citation>
    <scope>NUCLEOTIDE SEQUENCE</scope>
    <source>
        <strain evidence="13">PD2926</strain>
    </source>
</reference>
<sequence length="112" mass="12094" precursor="true">MKFLLKFLIICSIVFSITNNSTLAENADLDAGESIFNANCAACHAGGNNAVMPEKNLRIETLNKYNMSTADAIITQVTNGKNAMPAFGERLSSDDIVNVASFVLNQSTTESW</sequence>
<dbReference type="GO" id="GO:0015979">
    <property type="term" value="P:photosynthesis"/>
    <property type="evidence" value="ECO:0007669"/>
    <property type="project" value="UniProtKB-UniRule"/>
</dbReference>
<dbReference type="EMBL" id="MK814615">
    <property type="protein sequence ID" value="QCI04849.1"/>
    <property type="molecule type" value="Genomic_DNA"/>
</dbReference>
<dbReference type="PANTHER" id="PTHR34688">
    <property type="entry name" value="CYTOCHROME C6, CHLOROPLASTIC"/>
    <property type="match status" value="1"/>
</dbReference>
<keyword evidence="11" id="KW-0732">Signal</keyword>
<keyword evidence="5 11" id="KW-0602">Photosynthesis</keyword>
<dbReference type="GO" id="GO:0020037">
    <property type="term" value="F:heme binding"/>
    <property type="evidence" value="ECO:0007669"/>
    <property type="project" value="InterPro"/>
</dbReference>
<geneLocation type="plastid" evidence="13"/>
<dbReference type="InterPro" id="IPR009056">
    <property type="entry name" value="Cyt_c-like_dom"/>
</dbReference>
<keyword evidence="6 11" id="KW-0349">Heme</keyword>
<dbReference type="PROSITE" id="PS51007">
    <property type="entry name" value="CYTC"/>
    <property type="match status" value="1"/>
</dbReference>
<feature type="binding site" description="covalent" evidence="11">
    <location>
        <position position="40"/>
    </location>
    <ligand>
        <name>heme c</name>
        <dbReference type="ChEBI" id="CHEBI:61717"/>
    </ligand>
</feature>
<feature type="binding site" description="axial binding residue" evidence="11">
    <location>
        <position position="44"/>
    </location>
    <ligand>
        <name>heme c</name>
        <dbReference type="ChEBI" id="CHEBI:61717"/>
    </ligand>
    <ligandPart>
        <name>Fe</name>
        <dbReference type="ChEBI" id="CHEBI:18248"/>
    </ligandPart>
</feature>
<evidence type="ECO:0000256" key="5">
    <source>
        <dbReference type="ARBA" id="ARBA00022531"/>
    </source>
</evidence>
<dbReference type="GO" id="GO:0009055">
    <property type="term" value="F:electron transfer activity"/>
    <property type="evidence" value="ECO:0007669"/>
    <property type="project" value="UniProtKB-UniRule"/>
</dbReference>
<keyword evidence="7 11" id="KW-0479">Metal-binding</keyword>
<dbReference type="AlphaFoldDB" id="A0A4D6WM71"/>
<evidence type="ECO:0000256" key="2">
    <source>
        <dbReference type="ARBA" id="ARBA00004456"/>
    </source>
</evidence>
<comment type="similarity">
    <text evidence="3 11">Belongs to the cytochrome c family. PetJ subfamily.</text>
</comment>
<comment type="function">
    <text evidence="1 11">Functions as an electron carrier between membrane-bound cytochrome b6-f and photosystem I in oxygenic photosynthesis.</text>
</comment>
<comment type="subcellular location">
    <subcellularLocation>
        <location evidence="11">Cellular thylakoid lumen</location>
    </subcellularLocation>
    <subcellularLocation>
        <location evidence="2">Plastid</location>
        <location evidence="2">Chloroplast thylakoid lumen</location>
    </subcellularLocation>
</comment>
<evidence type="ECO:0000256" key="10">
    <source>
        <dbReference type="ARBA" id="ARBA00023078"/>
    </source>
</evidence>
<evidence type="ECO:0000256" key="4">
    <source>
        <dbReference type="ARBA" id="ARBA00022448"/>
    </source>
</evidence>
<dbReference type="GO" id="GO:0009543">
    <property type="term" value="C:chloroplast thylakoid lumen"/>
    <property type="evidence" value="ECO:0007669"/>
    <property type="project" value="UniProtKB-SubCell"/>
</dbReference>
<name>A0A4D6WM71_9FLOR</name>
<feature type="chain" id="PRO_5020046113" description="Cytochrome c6" evidence="11">
    <location>
        <begin position="25"/>
        <end position="112"/>
    </location>
</feature>
<evidence type="ECO:0000256" key="8">
    <source>
        <dbReference type="ARBA" id="ARBA00022982"/>
    </source>
</evidence>
<gene>
    <name evidence="11 13" type="primary">petJ</name>
</gene>
<dbReference type="FunFam" id="1.10.760.10:FF:000038">
    <property type="entry name" value="Cytochrome c6"/>
    <property type="match status" value="1"/>
</dbReference>
<dbReference type="HAMAP" id="MF_00594">
    <property type="entry name" value="Cytc_PetJ"/>
    <property type="match status" value="1"/>
</dbReference>
<organism evidence="13">
    <name type="scientific">Bornetia secundiflora</name>
    <dbReference type="NCBI Taxonomy" id="2575637"/>
    <lineage>
        <taxon>Eukaryota</taxon>
        <taxon>Rhodophyta</taxon>
        <taxon>Florideophyceae</taxon>
        <taxon>Rhodymeniophycidae</taxon>
        <taxon>Ceramiales</taxon>
        <taxon>Wrangeliaceae</taxon>
        <taxon>Bornetia</taxon>
    </lineage>
</organism>
<evidence type="ECO:0000259" key="12">
    <source>
        <dbReference type="PROSITE" id="PS51007"/>
    </source>
</evidence>
<keyword evidence="9 11" id="KW-0408">Iron</keyword>
<feature type="domain" description="Cytochrome c" evidence="12">
    <location>
        <begin position="27"/>
        <end position="107"/>
    </location>
</feature>
<evidence type="ECO:0000256" key="1">
    <source>
        <dbReference type="ARBA" id="ARBA00002347"/>
    </source>
</evidence>
<comment type="subunit">
    <text evidence="11">Monomer.</text>
</comment>
<feature type="binding site" description="axial binding residue" evidence="11">
    <location>
        <position position="84"/>
    </location>
    <ligand>
        <name>heme c</name>
        <dbReference type="ChEBI" id="CHEBI:61717"/>
    </ligand>
    <ligandPart>
        <name>Fe</name>
        <dbReference type="ChEBI" id="CHEBI:18248"/>
    </ligandPart>
</feature>
<evidence type="ECO:0000256" key="11">
    <source>
        <dbReference type="HAMAP-Rule" id="MF_00594"/>
    </source>
</evidence>
<proteinExistence type="inferred from homology"/>
<keyword evidence="13" id="KW-0934">Plastid</keyword>
<evidence type="ECO:0000256" key="9">
    <source>
        <dbReference type="ARBA" id="ARBA00023004"/>
    </source>
</evidence>
<dbReference type="InterPro" id="IPR008168">
    <property type="entry name" value="Cyt_C_IC"/>
</dbReference>
<feature type="signal peptide" evidence="11">
    <location>
        <begin position="1"/>
        <end position="24"/>
    </location>
</feature>
<keyword evidence="8 11" id="KW-0249">Electron transport</keyword>
<dbReference type="Pfam" id="PF13442">
    <property type="entry name" value="Cytochrome_CBB3"/>
    <property type="match status" value="1"/>
</dbReference>
<evidence type="ECO:0000256" key="3">
    <source>
        <dbReference type="ARBA" id="ARBA00009650"/>
    </source>
</evidence>
<evidence type="ECO:0000256" key="6">
    <source>
        <dbReference type="ARBA" id="ARBA00022617"/>
    </source>
</evidence>
<evidence type="ECO:0000313" key="13">
    <source>
        <dbReference type="EMBL" id="QCI04849.1"/>
    </source>
</evidence>
<feature type="binding site" description="covalent" evidence="11">
    <location>
        <position position="43"/>
    </location>
    <ligand>
        <name>heme c</name>
        <dbReference type="ChEBI" id="CHEBI:61717"/>
    </ligand>
</feature>